<dbReference type="GO" id="GO:0140662">
    <property type="term" value="F:ATP-dependent protein folding chaperone"/>
    <property type="evidence" value="ECO:0007669"/>
    <property type="project" value="InterPro"/>
</dbReference>
<dbReference type="AlphaFoldDB" id="A0A0R0KUH0"/>
<dbReference type="EMBL" id="CM000835">
    <property type="protein sequence ID" value="KRH70471.1"/>
    <property type="molecule type" value="Genomic_DNA"/>
</dbReference>
<dbReference type="STRING" id="3847.A0A0R0KUH0"/>
<reference evidence="4 5" key="1">
    <citation type="journal article" date="2010" name="Nature">
        <title>Genome sequence of the palaeopolyploid soybean.</title>
        <authorList>
            <person name="Schmutz J."/>
            <person name="Cannon S.B."/>
            <person name="Schlueter J."/>
            <person name="Ma J."/>
            <person name="Mitros T."/>
            <person name="Nelson W."/>
            <person name="Hyten D.L."/>
            <person name="Song Q."/>
            <person name="Thelen J.J."/>
            <person name="Cheng J."/>
            <person name="Xu D."/>
            <person name="Hellsten U."/>
            <person name="May G.D."/>
            <person name="Yu Y."/>
            <person name="Sakurai T."/>
            <person name="Umezawa T."/>
            <person name="Bhattacharyya M.K."/>
            <person name="Sandhu D."/>
            <person name="Valliyodan B."/>
            <person name="Lindquist E."/>
            <person name="Peto M."/>
            <person name="Grant D."/>
            <person name="Shu S."/>
            <person name="Goodstein D."/>
            <person name="Barry K."/>
            <person name="Futrell-Griggs M."/>
            <person name="Abernathy B."/>
            <person name="Du J."/>
            <person name="Tian Z."/>
            <person name="Zhu L."/>
            <person name="Gill N."/>
            <person name="Joshi T."/>
            <person name="Libault M."/>
            <person name="Sethuraman A."/>
            <person name="Zhang X.-C."/>
            <person name="Shinozaki K."/>
            <person name="Nguyen H.T."/>
            <person name="Wing R.A."/>
            <person name="Cregan P."/>
            <person name="Specht J."/>
            <person name="Grimwood J."/>
            <person name="Rokhsar D."/>
            <person name="Stacey G."/>
            <person name="Shoemaker R.C."/>
            <person name="Jackson S.A."/>
        </authorList>
    </citation>
    <scope>NUCLEOTIDE SEQUENCE</scope>
    <source>
        <strain evidence="5">cv. Williams 82</strain>
        <tissue evidence="4">Callus</tissue>
    </source>
</reference>
<dbReference type="Pfam" id="PF00012">
    <property type="entry name" value="HSP70"/>
    <property type="match status" value="2"/>
</dbReference>
<name>A0A0R0KUH0_SOYBN</name>
<evidence type="ECO:0000256" key="2">
    <source>
        <dbReference type="ARBA" id="ARBA00022741"/>
    </source>
</evidence>
<dbReference type="Gene3D" id="3.30.30.30">
    <property type="match status" value="1"/>
</dbReference>
<evidence type="ECO:0000313" key="4">
    <source>
        <dbReference type="EMBL" id="KRH70471.1"/>
    </source>
</evidence>
<evidence type="ECO:0000313" key="6">
    <source>
        <dbReference type="Proteomes" id="UP000008827"/>
    </source>
</evidence>
<dbReference type="PROSITE" id="PS00297">
    <property type="entry name" value="HSP70_1"/>
    <property type="match status" value="1"/>
</dbReference>
<dbReference type="InterPro" id="IPR013126">
    <property type="entry name" value="Hsp_70_fam"/>
</dbReference>
<dbReference type="InParanoid" id="A0A0R0KUH0"/>
<dbReference type="SMR" id="A0A0R0KUH0"/>
<evidence type="ECO:0000256" key="3">
    <source>
        <dbReference type="ARBA" id="ARBA00022840"/>
    </source>
</evidence>
<reference evidence="5" key="2">
    <citation type="submission" date="2018-02" db="UniProtKB">
        <authorList>
            <consortium name="EnsemblPlants"/>
        </authorList>
    </citation>
    <scope>IDENTIFICATION</scope>
    <source>
        <strain evidence="5">Williams 82</strain>
    </source>
</reference>
<dbReference type="Gramene" id="KRH70471">
    <property type="protein sequence ID" value="KRH70471"/>
    <property type="gene ID" value="GLYMA_02G092100"/>
</dbReference>
<evidence type="ECO:0000256" key="1">
    <source>
        <dbReference type="ARBA" id="ARBA00007381"/>
    </source>
</evidence>
<dbReference type="FunFam" id="3.30.30.30:FF:000001">
    <property type="entry name" value="heat shock 70 kDa protein-like"/>
    <property type="match status" value="1"/>
</dbReference>
<dbReference type="Proteomes" id="UP000008827">
    <property type="component" value="Chromosome 2"/>
</dbReference>
<dbReference type="EnsemblPlants" id="KRH70471">
    <property type="protein sequence ID" value="KRH70471"/>
    <property type="gene ID" value="GLYMA_02G092100"/>
</dbReference>
<accession>A0A0R0KUH0</accession>
<keyword evidence="3" id="KW-0067">ATP-binding</keyword>
<dbReference type="InterPro" id="IPR043129">
    <property type="entry name" value="ATPase_NBD"/>
</dbReference>
<protein>
    <submittedName>
        <fullName evidence="4 5">Uncharacterized protein</fullName>
    </submittedName>
</protein>
<dbReference type="GO" id="GO:0005524">
    <property type="term" value="F:ATP binding"/>
    <property type="evidence" value="ECO:0007669"/>
    <property type="project" value="UniProtKB-KW"/>
</dbReference>
<evidence type="ECO:0000313" key="5">
    <source>
        <dbReference type="EnsemblPlants" id="KRH70471"/>
    </source>
</evidence>
<dbReference type="OMA" id="VMRIINI"/>
<gene>
    <name evidence="4" type="ORF">GLYMA_02G092100</name>
</gene>
<organism evidence="4">
    <name type="scientific">Glycine max</name>
    <name type="common">Soybean</name>
    <name type="synonym">Glycine hispida</name>
    <dbReference type="NCBI Taxonomy" id="3847"/>
    <lineage>
        <taxon>Eukaryota</taxon>
        <taxon>Viridiplantae</taxon>
        <taxon>Streptophyta</taxon>
        <taxon>Embryophyta</taxon>
        <taxon>Tracheophyta</taxon>
        <taxon>Spermatophyta</taxon>
        <taxon>Magnoliopsida</taxon>
        <taxon>eudicotyledons</taxon>
        <taxon>Gunneridae</taxon>
        <taxon>Pentapetalae</taxon>
        <taxon>rosids</taxon>
        <taxon>fabids</taxon>
        <taxon>Fabales</taxon>
        <taxon>Fabaceae</taxon>
        <taxon>Papilionoideae</taxon>
        <taxon>50 kb inversion clade</taxon>
        <taxon>NPAAA clade</taxon>
        <taxon>indigoferoid/millettioid clade</taxon>
        <taxon>Phaseoleae</taxon>
        <taxon>Glycine</taxon>
        <taxon>Glycine subgen. Soja</taxon>
    </lineage>
</organism>
<dbReference type="FunFam" id="3.30.420.40:FF:000545">
    <property type="entry name" value="Endoplasmic reticulum chaperone BiP"/>
    <property type="match status" value="1"/>
</dbReference>
<keyword evidence="6" id="KW-1185">Reference proteome</keyword>
<dbReference type="SUPFAM" id="SSF53067">
    <property type="entry name" value="Actin-like ATPase domain"/>
    <property type="match status" value="1"/>
</dbReference>
<dbReference type="InterPro" id="IPR018181">
    <property type="entry name" value="Heat_shock_70_CS"/>
</dbReference>
<proteinExistence type="inferred from homology"/>
<sequence length="168" mass="19063">MAKENQGFAIGIDLGTTYSCVAVWLEQHNRVEIIHNDQDAKRLIGRKHSDSTIQKVKMMWPFKIVAGVNDKPIIIVNYKGKEKHLWAEEVSSMILLKMKEIAERKTTKDVGAIAGLNVMRIINIEPTAAAIAYGLDKRTNCVGEYRNLSHNGMTNENKRRCLLKKENE</sequence>
<reference evidence="4" key="3">
    <citation type="submission" date="2018-07" db="EMBL/GenBank/DDBJ databases">
        <title>WGS assembly of Glycine max.</title>
        <authorList>
            <person name="Schmutz J."/>
            <person name="Cannon S."/>
            <person name="Schlueter J."/>
            <person name="Ma J."/>
            <person name="Mitros T."/>
            <person name="Nelson W."/>
            <person name="Hyten D."/>
            <person name="Song Q."/>
            <person name="Thelen J."/>
            <person name="Cheng J."/>
            <person name="Xu D."/>
            <person name="Hellsten U."/>
            <person name="May G."/>
            <person name="Yu Y."/>
            <person name="Sakurai T."/>
            <person name="Umezawa T."/>
            <person name="Bhattacharyya M."/>
            <person name="Sandhu D."/>
            <person name="Valliyodan B."/>
            <person name="Lindquist E."/>
            <person name="Peto M."/>
            <person name="Grant D."/>
            <person name="Shu S."/>
            <person name="Goodstein D."/>
            <person name="Barry K."/>
            <person name="Futrell-Griggs M."/>
            <person name="Abernathy B."/>
            <person name="Du J."/>
            <person name="Tian Z."/>
            <person name="Zhu L."/>
            <person name="Gill N."/>
            <person name="Joshi T."/>
            <person name="Libault M."/>
            <person name="Sethuraman A."/>
            <person name="Zhang X."/>
            <person name="Shinozaki K."/>
            <person name="Nguyen H."/>
            <person name="Wing R."/>
            <person name="Cregan P."/>
            <person name="Specht J."/>
            <person name="Grimwood J."/>
            <person name="Rokhsar D."/>
            <person name="Stacey G."/>
            <person name="Shoemaker R."/>
            <person name="Jackson S."/>
        </authorList>
    </citation>
    <scope>NUCLEOTIDE SEQUENCE</scope>
    <source>
        <tissue evidence="4">Callus</tissue>
    </source>
</reference>
<dbReference type="PANTHER" id="PTHR19375">
    <property type="entry name" value="HEAT SHOCK PROTEIN 70KDA"/>
    <property type="match status" value="1"/>
</dbReference>
<keyword evidence="2" id="KW-0547">Nucleotide-binding</keyword>
<comment type="similarity">
    <text evidence="1">Belongs to the heat shock protein 70 family.</text>
</comment>
<dbReference type="Gene3D" id="3.30.420.40">
    <property type="match status" value="2"/>
</dbReference>